<dbReference type="AlphaFoldDB" id="A0A8R1U3G4"/>
<accession>A0A8R1U3G4</accession>
<dbReference type="Proteomes" id="UP000024404">
    <property type="component" value="Unassembled WGS sequence"/>
</dbReference>
<reference evidence="2" key="1">
    <citation type="submission" date="2013-10" db="EMBL/GenBank/DDBJ databases">
        <title>Genome sequencing of Onchocerca volvulus.</title>
        <authorList>
            <person name="Cotton J."/>
            <person name="Tsai J."/>
            <person name="Stanley E."/>
            <person name="Tracey A."/>
            <person name="Holroyd N."/>
            <person name="Lustigman S."/>
            <person name="Berriman M."/>
        </authorList>
    </citation>
    <scope>NUCLEOTIDE SEQUENCE</scope>
</reference>
<dbReference type="OMA" id="SDQHEVF"/>
<name>A0A8R1U3G4_ONCVO</name>
<keyword evidence="2" id="KW-1185">Reference proteome</keyword>
<evidence type="ECO:0000313" key="1">
    <source>
        <dbReference type="EnsemblMetazoa" id="OVOC9334.1"/>
    </source>
</evidence>
<evidence type="ECO:0000313" key="2">
    <source>
        <dbReference type="Proteomes" id="UP000024404"/>
    </source>
</evidence>
<dbReference type="EnsemblMetazoa" id="OVOC9334.1">
    <property type="protein sequence ID" value="OVOC9334.1"/>
    <property type="gene ID" value="WBGene00246143"/>
</dbReference>
<reference evidence="1" key="2">
    <citation type="submission" date="2022-06" db="UniProtKB">
        <authorList>
            <consortium name="EnsemblMetazoa"/>
        </authorList>
    </citation>
    <scope>IDENTIFICATION</scope>
</reference>
<proteinExistence type="predicted"/>
<protein>
    <submittedName>
        <fullName evidence="1">Uncharacterized protein</fullName>
    </submittedName>
</protein>
<sequence>MQIFPQLFEYKNAHFKSRKRKKKLLAEKIFLNANQFKHRGPLKIENEKIDLEQVNEHDDVRATEKHFTFSDQHEVFDIGPGVEIIPQANQ</sequence>
<organism evidence="1 2">
    <name type="scientific">Onchocerca volvulus</name>
    <dbReference type="NCBI Taxonomy" id="6282"/>
    <lineage>
        <taxon>Eukaryota</taxon>
        <taxon>Metazoa</taxon>
        <taxon>Ecdysozoa</taxon>
        <taxon>Nematoda</taxon>
        <taxon>Chromadorea</taxon>
        <taxon>Rhabditida</taxon>
        <taxon>Spirurina</taxon>
        <taxon>Spiruromorpha</taxon>
        <taxon>Filarioidea</taxon>
        <taxon>Onchocercidae</taxon>
        <taxon>Onchocerca</taxon>
    </lineage>
</organism>
<dbReference type="EMBL" id="CMVM020000261">
    <property type="status" value="NOT_ANNOTATED_CDS"/>
    <property type="molecule type" value="Genomic_DNA"/>
</dbReference>